<dbReference type="SMART" id="SM00442">
    <property type="entry name" value="FGF"/>
    <property type="match status" value="1"/>
</dbReference>
<evidence type="ECO:0000256" key="1">
    <source>
        <dbReference type="ARBA" id="ARBA00007936"/>
    </source>
</evidence>
<dbReference type="PANTHER" id="PTHR11486">
    <property type="entry name" value="FIBROBLAST GROWTH FACTOR"/>
    <property type="match status" value="1"/>
</dbReference>
<dbReference type="SUPFAM" id="SSF50353">
    <property type="entry name" value="Cytokine"/>
    <property type="match status" value="1"/>
</dbReference>
<evidence type="ECO:0008006" key="5">
    <source>
        <dbReference type="Google" id="ProtNLM"/>
    </source>
</evidence>
<dbReference type="AlphaFoldDB" id="A0A9P0BJT7"/>
<dbReference type="CDD" id="cd00058">
    <property type="entry name" value="beta-trefoil_FGF"/>
    <property type="match status" value="1"/>
</dbReference>
<feature type="compositionally biased region" description="Low complexity" evidence="2">
    <location>
        <begin position="1"/>
        <end position="14"/>
    </location>
</feature>
<sequence length="202" mass="22987">MKTGESSSSTSESSDNISAYTSDSDEPDNVDRKKREIAWCGVDTENHPFYSTSAASSSRTTRGKSQTPWASYRMQLFSKTKHNLAIYPDGTVKGTKDDNDLHTFMELMPGGGPGLVKIQGMLTNLFVAMNHRGKLYGERDPSSQKIIFIEEFQGSYTTYKSKRYERRNWYIGIKKNGNFKSGRKTKYGQKAISFLPRRKRFE</sequence>
<accession>A0A9P0BJT7</accession>
<proteinExistence type="inferred from homology"/>
<evidence type="ECO:0000313" key="3">
    <source>
        <dbReference type="EMBL" id="CAH0564175.1"/>
    </source>
</evidence>
<organism evidence="3 4">
    <name type="scientific">Brassicogethes aeneus</name>
    <name type="common">Rape pollen beetle</name>
    <name type="synonym">Meligethes aeneus</name>
    <dbReference type="NCBI Taxonomy" id="1431903"/>
    <lineage>
        <taxon>Eukaryota</taxon>
        <taxon>Metazoa</taxon>
        <taxon>Ecdysozoa</taxon>
        <taxon>Arthropoda</taxon>
        <taxon>Hexapoda</taxon>
        <taxon>Insecta</taxon>
        <taxon>Pterygota</taxon>
        <taxon>Neoptera</taxon>
        <taxon>Endopterygota</taxon>
        <taxon>Coleoptera</taxon>
        <taxon>Polyphaga</taxon>
        <taxon>Cucujiformia</taxon>
        <taxon>Nitidulidae</taxon>
        <taxon>Meligethinae</taxon>
        <taxon>Brassicogethes</taxon>
    </lineage>
</organism>
<reference evidence="3" key="1">
    <citation type="submission" date="2021-12" db="EMBL/GenBank/DDBJ databases">
        <authorList>
            <person name="King R."/>
        </authorList>
    </citation>
    <scope>NUCLEOTIDE SEQUENCE</scope>
</reference>
<dbReference type="GO" id="GO:0008083">
    <property type="term" value="F:growth factor activity"/>
    <property type="evidence" value="ECO:0007669"/>
    <property type="project" value="InterPro"/>
</dbReference>
<dbReference type="OrthoDB" id="5987799at2759"/>
<name>A0A9P0BJT7_BRAAE</name>
<evidence type="ECO:0000313" key="4">
    <source>
        <dbReference type="Proteomes" id="UP001154078"/>
    </source>
</evidence>
<evidence type="ECO:0000256" key="2">
    <source>
        <dbReference type="SAM" id="MobiDB-lite"/>
    </source>
</evidence>
<gene>
    <name evidence="3" type="ORF">MELIAE_LOCUS12785</name>
</gene>
<feature type="region of interest" description="Disordered" evidence="2">
    <location>
        <begin position="1"/>
        <end position="32"/>
    </location>
</feature>
<dbReference type="EMBL" id="OV121140">
    <property type="protein sequence ID" value="CAH0564175.1"/>
    <property type="molecule type" value="Genomic_DNA"/>
</dbReference>
<dbReference type="InterPro" id="IPR002209">
    <property type="entry name" value="Fibroblast_GF_fam"/>
</dbReference>
<dbReference type="InterPro" id="IPR008996">
    <property type="entry name" value="IL1/FGF"/>
</dbReference>
<dbReference type="Proteomes" id="UP001154078">
    <property type="component" value="Chromosome 9"/>
</dbReference>
<protein>
    <recommendedName>
        <fullName evidence="5">FGF</fullName>
    </recommendedName>
</protein>
<dbReference type="Pfam" id="PF00167">
    <property type="entry name" value="FGF"/>
    <property type="match status" value="1"/>
</dbReference>
<dbReference type="PRINTS" id="PR00262">
    <property type="entry name" value="IL1HBGF"/>
</dbReference>
<dbReference type="Gene3D" id="2.80.10.50">
    <property type="match status" value="1"/>
</dbReference>
<keyword evidence="4" id="KW-1185">Reference proteome</keyword>
<dbReference type="InterPro" id="IPR056378">
    <property type="entry name" value="Let-756-like_FGF"/>
</dbReference>
<comment type="similarity">
    <text evidence="1">Belongs to the heparin-binding growth factors family.</text>
</comment>